<organism evidence="1 3">
    <name type="scientific">Volvox reticuliferus</name>
    <dbReference type="NCBI Taxonomy" id="1737510"/>
    <lineage>
        <taxon>Eukaryota</taxon>
        <taxon>Viridiplantae</taxon>
        <taxon>Chlorophyta</taxon>
        <taxon>core chlorophytes</taxon>
        <taxon>Chlorophyceae</taxon>
        <taxon>CS clade</taxon>
        <taxon>Chlamydomonadales</taxon>
        <taxon>Volvocaceae</taxon>
        <taxon>Volvox</taxon>
    </lineage>
</organism>
<comment type="caution">
    <text evidence="1">The sequence shown here is derived from an EMBL/GenBank/DDBJ whole genome shotgun (WGS) entry which is preliminary data.</text>
</comment>
<dbReference type="Proteomes" id="UP000722791">
    <property type="component" value="Unassembled WGS sequence"/>
</dbReference>
<evidence type="ECO:0000313" key="1">
    <source>
        <dbReference type="EMBL" id="GIL82347.1"/>
    </source>
</evidence>
<dbReference type="EMBL" id="BNCQ01000025">
    <property type="protein sequence ID" value="GIM07733.1"/>
    <property type="molecule type" value="Genomic_DNA"/>
</dbReference>
<dbReference type="Proteomes" id="UP000747110">
    <property type="component" value="Unassembled WGS sequence"/>
</dbReference>
<protein>
    <submittedName>
        <fullName evidence="1">Uncharacterized protein</fullName>
    </submittedName>
</protein>
<sequence>LASQPLIEGALDDADLVGNVQGIIVGRKADVRLLLPIGPDQRIDLLGLNVVHAQHGILDLLLVGLKVNDEHQSVVVLNLLHRGLSCQRVLEDGILVKLLERWRADPRILALPGPLQGLRPMEHDGVPRLPTSLESALLNSLGSLCGHRLSVALAFRGHFG</sequence>
<proteinExistence type="predicted"/>
<keyword evidence="3" id="KW-1185">Reference proteome</keyword>
<name>A0A8J4CLT0_9CHLO</name>
<dbReference type="EMBL" id="BNCP01000024">
    <property type="protein sequence ID" value="GIL82347.1"/>
    <property type="molecule type" value="Genomic_DNA"/>
</dbReference>
<evidence type="ECO:0000313" key="3">
    <source>
        <dbReference type="Proteomes" id="UP000747110"/>
    </source>
</evidence>
<feature type="non-terminal residue" evidence="1">
    <location>
        <position position="160"/>
    </location>
</feature>
<gene>
    <name evidence="1" type="ORF">Vretifemale_11278</name>
    <name evidence="2" type="ORF">Vretimale_11818</name>
</gene>
<dbReference type="OrthoDB" id="10574360at2759"/>
<reference evidence="1" key="1">
    <citation type="journal article" date="2021" name="Proc. Natl. Acad. Sci. U.S.A.">
        <title>Three genomes in the algal genus Volvox reveal the fate of a haploid sex-determining region after a transition to homothallism.</title>
        <authorList>
            <person name="Yamamoto K."/>
            <person name="Hamaji T."/>
            <person name="Kawai-Toyooka H."/>
            <person name="Matsuzaki R."/>
            <person name="Takahashi F."/>
            <person name="Nishimura Y."/>
            <person name="Kawachi M."/>
            <person name="Noguchi H."/>
            <person name="Minakuchi Y."/>
            <person name="Umen J.G."/>
            <person name="Toyoda A."/>
            <person name="Nozaki H."/>
        </authorList>
    </citation>
    <scope>NUCLEOTIDE SEQUENCE</scope>
    <source>
        <strain evidence="2">NIES-3785</strain>
        <strain evidence="1">NIES-3786</strain>
    </source>
</reference>
<evidence type="ECO:0000313" key="2">
    <source>
        <dbReference type="EMBL" id="GIM07733.1"/>
    </source>
</evidence>
<dbReference type="AlphaFoldDB" id="A0A8J4CLT0"/>
<accession>A0A8J4CLT0</accession>